<keyword evidence="3 7" id="KW-1040">Host Golgi apparatus</keyword>
<dbReference type="GO" id="GO:0044178">
    <property type="term" value="C:host cell Golgi membrane"/>
    <property type="evidence" value="ECO:0007669"/>
    <property type="project" value="UniProtKB-SubCell"/>
</dbReference>
<dbReference type="EMBL" id="MZ081390">
    <property type="protein sequence ID" value="QWN56344.1"/>
    <property type="molecule type" value="Genomic_RNA"/>
</dbReference>
<reference evidence="10" key="1">
    <citation type="journal article" date="2021" name="Cell">
        <title>Identification of novel bat coronaviruses sheds light on the evolutionary origins of SARS-CoV-2 and related viruses.</title>
        <authorList>
            <person name="Zhou H."/>
            <person name="Ji J."/>
            <person name="Chen X."/>
            <person name="Bi Y."/>
            <person name="Li J."/>
            <person name="Wang Q."/>
            <person name="Hu T."/>
            <person name="Song H."/>
            <person name="Zhao R."/>
            <person name="Chen Y."/>
            <person name="Cui M."/>
            <person name="Zhang Y."/>
            <person name="Hughes A.C."/>
            <person name="Holmes E.C."/>
            <person name="Shi W."/>
        </authorList>
    </citation>
    <scope>NUCLEOTIDE SEQUENCE</scope>
    <source>
        <strain evidence="9">Bat/Yunnan/HpYN13/2019</strain>
        <strain evidence="10">Bat/Yunnan/RmYN22/2020</strain>
    </source>
</reference>
<evidence type="ECO:0000256" key="2">
    <source>
        <dbReference type="ARBA" id="ARBA00022703"/>
    </source>
</evidence>
<proteinExistence type="inferred from homology"/>
<dbReference type="GO" id="GO:0019031">
    <property type="term" value="C:viral envelope"/>
    <property type="evidence" value="ECO:0007669"/>
    <property type="project" value="UniProtKB-KW"/>
</dbReference>
<keyword evidence="10" id="KW-0946">Virion</keyword>
<keyword evidence="1 7" id="KW-0812">Transmembrane</keyword>
<evidence type="ECO:0000256" key="3">
    <source>
        <dbReference type="ARBA" id="ARBA00022812"/>
    </source>
</evidence>
<feature type="transmembrane region" description="Helical" evidence="8">
    <location>
        <begin position="12"/>
        <end position="36"/>
    </location>
</feature>
<evidence type="ECO:0000256" key="6">
    <source>
        <dbReference type="ARBA" id="ARBA00023136"/>
    </source>
</evidence>
<dbReference type="HAMAP" id="MF_04205">
    <property type="entry name" value="ALPHA_CORONA_E"/>
    <property type="match status" value="1"/>
</dbReference>
<comment type="subcellular location">
    <subcellularLocation>
        <location evidence="7">Host Golgi apparatus membrane</location>
        <topology evidence="7">Single-pass type III membrane protein</topology>
    </subcellularLocation>
    <text evidence="7">The cytoplasmic tail functions as a Golgi complex-targeting signal.</text>
</comment>
<dbReference type="InterPro" id="IPR003873">
    <property type="entry name" value="E_protein_CoV"/>
</dbReference>
<evidence type="ECO:0000256" key="4">
    <source>
        <dbReference type="ARBA" id="ARBA00022870"/>
    </source>
</evidence>
<organism evidence="10">
    <name type="scientific">Alphacoronavirus sp</name>
    <dbReference type="NCBI Taxonomy" id="1906673"/>
    <lineage>
        <taxon>Viruses</taxon>
        <taxon>Riboviria</taxon>
        <taxon>Orthornavirae</taxon>
        <taxon>Pisuviricota</taxon>
        <taxon>Pisoniviricetes</taxon>
        <taxon>Nidovirales</taxon>
        <taxon>Cornidovirineae</taxon>
        <taxon>Coronaviridae</taxon>
        <taxon>Orthocoronavirinae</taxon>
        <taxon>Alphacoronavirus</taxon>
    </lineage>
</organism>
<keyword evidence="5 7" id="KW-1133">Transmembrane helix</keyword>
<keyword evidence="6 7" id="KW-0472">Membrane</keyword>
<accession>A0A8F0ZUA7</accession>
<sequence>MMFTLVNDNGMIVSAILWLVVLLFVLLIAVTVIKLIQLCFTCHKLMSNTVYVPVYSAYVMYKNFMQIDPCPVIDV</sequence>
<evidence type="ECO:0000313" key="10">
    <source>
        <dbReference type="EMBL" id="QWN56352.1"/>
    </source>
</evidence>
<evidence type="ECO:0000256" key="1">
    <source>
        <dbReference type="ARBA" id="ARBA00022692"/>
    </source>
</evidence>
<comment type="similarity">
    <text evidence="7">Belongs to the alphacoronaviruses E protein family.</text>
</comment>
<dbReference type="GO" id="GO:0016020">
    <property type="term" value="C:membrane"/>
    <property type="evidence" value="ECO:0007669"/>
    <property type="project" value="UniProtKB-UniRule"/>
</dbReference>
<comment type="function">
    <text evidence="7">Plays a central role in virus morphogenesis and assembly. Acts as a viroporin and self-assembles in host membranes forming pentameric protein-lipid pores that allow ion transport. Also plays a role in the induction of apoptosis.</text>
</comment>
<keyword evidence="4 7" id="KW-1043">Host membrane</keyword>
<name>A0A8F0ZUA7_9ALPC</name>
<keyword evidence="2 7" id="KW-0053">Apoptosis</keyword>
<dbReference type="EMBL" id="MZ081391">
    <property type="protein sequence ID" value="QWN56352.1"/>
    <property type="molecule type" value="Genomic_RNA"/>
</dbReference>
<evidence type="ECO:0000256" key="5">
    <source>
        <dbReference type="ARBA" id="ARBA00022989"/>
    </source>
</evidence>
<dbReference type="GO" id="GO:0046760">
    <property type="term" value="P:viral budding from Golgi membrane"/>
    <property type="evidence" value="ECO:0007669"/>
    <property type="project" value="UniProtKB-UniRule"/>
</dbReference>
<dbReference type="Pfam" id="PF02723">
    <property type="entry name" value="CoV_E"/>
    <property type="match status" value="1"/>
</dbReference>
<evidence type="ECO:0000256" key="8">
    <source>
        <dbReference type="SAM" id="Phobius"/>
    </source>
</evidence>
<dbReference type="InterPro" id="IPR043507">
    <property type="entry name" value="E_protein_aCoV"/>
</dbReference>
<gene>
    <name evidence="7 10" type="primary">E</name>
</gene>
<feature type="topological domain" description="Intravirion" evidence="7">
    <location>
        <begin position="37"/>
        <end position="75"/>
    </location>
</feature>
<comment type="subunit">
    <text evidence="7">Homopentamer. Interacts with membrane protein M in the budding compartment of the host cell, which is located between endoplasmic reticulum and the Golgi complex. Interacts with Nucleoprotein.</text>
</comment>
<dbReference type="GO" id="GO:0140975">
    <property type="term" value="P:disruption of cellular anatomical structure in another organism"/>
    <property type="evidence" value="ECO:0007669"/>
    <property type="project" value="UniProtKB-UniRule"/>
</dbReference>
<dbReference type="PROSITE" id="PS51926">
    <property type="entry name" value="COV_E"/>
    <property type="match status" value="1"/>
</dbReference>
<feature type="topological domain" description="Virion surface" evidence="7">
    <location>
        <begin position="1"/>
        <end position="15"/>
    </location>
</feature>
<evidence type="ECO:0000313" key="9">
    <source>
        <dbReference type="EMBL" id="QWN56344.1"/>
    </source>
</evidence>
<protein>
    <recommendedName>
        <fullName evidence="7">Envelope small membrane protein</fullName>
        <shortName evidence="7">E protein</shortName>
        <shortName evidence="7">sM protein</shortName>
    </recommendedName>
</protein>
<evidence type="ECO:0000256" key="7">
    <source>
        <dbReference type="HAMAP-Rule" id="MF_04205"/>
    </source>
</evidence>
<keyword evidence="10" id="KW-0261">Viral envelope protein</keyword>